<organism evidence="1 2">
    <name type="scientific">Rubroshorea leprosula</name>
    <dbReference type="NCBI Taxonomy" id="152421"/>
    <lineage>
        <taxon>Eukaryota</taxon>
        <taxon>Viridiplantae</taxon>
        <taxon>Streptophyta</taxon>
        <taxon>Embryophyta</taxon>
        <taxon>Tracheophyta</taxon>
        <taxon>Spermatophyta</taxon>
        <taxon>Magnoliopsida</taxon>
        <taxon>eudicotyledons</taxon>
        <taxon>Gunneridae</taxon>
        <taxon>Pentapetalae</taxon>
        <taxon>rosids</taxon>
        <taxon>malvids</taxon>
        <taxon>Malvales</taxon>
        <taxon>Dipterocarpaceae</taxon>
        <taxon>Rubroshorea</taxon>
    </lineage>
</organism>
<proteinExistence type="predicted"/>
<accession>A0AAV5MUX4</accession>
<comment type="caution">
    <text evidence="1">The sequence shown here is derived from an EMBL/GenBank/DDBJ whole genome shotgun (WGS) entry which is preliminary data.</text>
</comment>
<reference evidence="1 2" key="1">
    <citation type="journal article" date="2021" name="Commun. Biol.">
        <title>The genome of Shorea leprosula (Dipterocarpaceae) highlights the ecological relevance of drought in aseasonal tropical rainforests.</title>
        <authorList>
            <person name="Ng K.K.S."/>
            <person name="Kobayashi M.J."/>
            <person name="Fawcett J.A."/>
            <person name="Hatakeyama M."/>
            <person name="Paape T."/>
            <person name="Ng C.H."/>
            <person name="Ang C.C."/>
            <person name="Tnah L.H."/>
            <person name="Lee C.T."/>
            <person name="Nishiyama T."/>
            <person name="Sese J."/>
            <person name="O'Brien M.J."/>
            <person name="Copetti D."/>
            <person name="Mohd Noor M.I."/>
            <person name="Ong R.C."/>
            <person name="Putra M."/>
            <person name="Sireger I.Z."/>
            <person name="Indrioko S."/>
            <person name="Kosugi Y."/>
            <person name="Izuno A."/>
            <person name="Isagi Y."/>
            <person name="Lee S.L."/>
            <person name="Shimizu K.K."/>
        </authorList>
    </citation>
    <scope>NUCLEOTIDE SEQUENCE [LARGE SCALE GENOMIC DNA]</scope>
    <source>
        <strain evidence="1">214</strain>
    </source>
</reference>
<evidence type="ECO:0000313" key="2">
    <source>
        <dbReference type="Proteomes" id="UP001054252"/>
    </source>
</evidence>
<evidence type="ECO:0000313" key="1">
    <source>
        <dbReference type="EMBL" id="GKV53407.1"/>
    </source>
</evidence>
<dbReference type="Proteomes" id="UP001054252">
    <property type="component" value="Unassembled WGS sequence"/>
</dbReference>
<dbReference type="EMBL" id="BPVZ01001341">
    <property type="protein sequence ID" value="GKV53407.1"/>
    <property type="molecule type" value="Genomic_DNA"/>
</dbReference>
<dbReference type="AlphaFoldDB" id="A0AAV5MUX4"/>
<gene>
    <name evidence="1" type="ORF">SLEP1_g59935</name>
</gene>
<name>A0AAV5MUX4_9ROSI</name>
<protein>
    <submittedName>
        <fullName evidence="1">Uncharacterized protein</fullName>
    </submittedName>
</protein>
<sequence length="40" mass="4643">MAVQMINLEDVDQFCPCIQVTLRHSSVVIRKRRVSNVLED</sequence>
<keyword evidence="2" id="KW-1185">Reference proteome</keyword>